<organism evidence="2 3">
    <name type="scientific">Diplocarpon coronariae</name>
    <dbReference type="NCBI Taxonomy" id="2795749"/>
    <lineage>
        <taxon>Eukaryota</taxon>
        <taxon>Fungi</taxon>
        <taxon>Dikarya</taxon>
        <taxon>Ascomycota</taxon>
        <taxon>Pezizomycotina</taxon>
        <taxon>Leotiomycetes</taxon>
        <taxon>Helotiales</taxon>
        <taxon>Drepanopezizaceae</taxon>
        <taxon>Diplocarpon</taxon>
    </lineage>
</organism>
<feature type="compositionally biased region" description="Basic and acidic residues" evidence="1">
    <location>
        <begin position="119"/>
        <end position="132"/>
    </location>
</feature>
<evidence type="ECO:0000313" key="3">
    <source>
        <dbReference type="Proteomes" id="UP000242519"/>
    </source>
</evidence>
<dbReference type="Proteomes" id="UP000242519">
    <property type="component" value="Unassembled WGS sequence"/>
</dbReference>
<sequence length="169" mass="18849">MLVPPVPPVTRIRAPHMNRGNLNLPRQEPSSWHEIQAHLLQKPIHPRMHSLVPFLLAWSAAVLGRPVIVEHATISHNPIQVHVDPTHPIDAREHATERVGSFTPAPLSKRDSVPLQTDSRFEHTIDNKAQDTNRTARFELTHPANNANISQGDDPPLSADLDGFGNRMC</sequence>
<dbReference type="AlphaFoldDB" id="A0A218YWA8"/>
<evidence type="ECO:0000256" key="1">
    <source>
        <dbReference type="SAM" id="MobiDB-lite"/>
    </source>
</evidence>
<keyword evidence="3" id="KW-1185">Reference proteome</keyword>
<dbReference type="OrthoDB" id="3532133at2759"/>
<name>A0A218YWA8_9HELO</name>
<accession>A0A218YWA8</accession>
<dbReference type="EMBL" id="MZNU01000344">
    <property type="protein sequence ID" value="OWO99741.1"/>
    <property type="molecule type" value="Genomic_DNA"/>
</dbReference>
<protein>
    <submittedName>
        <fullName evidence="2">Uncharacterized protein</fullName>
    </submittedName>
</protein>
<proteinExistence type="predicted"/>
<reference evidence="2 3" key="1">
    <citation type="submission" date="2017-04" db="EMBL/GenBank/DDBJ databases">
        <title>Draft genome sequence of Marssonina coronaria NL1: causal agent of apple blotch.</title>
        <authorList>
            <person name="Cheng Q."/>
        </authorList>
    </citation>
    <scope>NUCLEOTIDE SEQUENCE [LARGE SCALE GENOMIC DNA]</scope>
    <source>
        <strain evidence="2 3">NL1</strain>
    </source>
</reference>
<comment type="caution">
    <text evidence="2">The sequence shown here is derived from an EMBL/GenBank/DDBJ whole genome shotgun (WGS) entry which is preliminary data.</text>
</comment>
<dbReference type="InParanoid" id="A0A218YWA8"/>
<gene>
    <name evidence="2" type="ORF">B2J93_5249</name>
</gene>
<feature type="region of interest" description="Disordered" evidence="1">
    <location>
        <begin position="144"/>
        <end position="169"/>
    </location>
</feature>
<evidence type="ECO:0000313" key="2">
    <source>
        <dbReference type="EMBL" id="OWO99741.1"/>
    </source>
</evidence>
<feature type="region of interest" description="Disordered" evidence="1">
    <location>
        <begin position="97"/>
        <end position="132"/>
    </location>
</feature>